<dbReference type="RefSeq" id="WP_019600606.1">
    <property type="nucleotide sequence ID" value="NZ_FNQC01000029.1"/>
</dbReference>
<name>A0A1H3U5U1_9BACT</name>
<evidence type="ECO:0000313" key="3">
    <source>
        <dbReference type="Proteomes" id="UP000199663"/>
    </source>
</evidence>
<sequence>MEFKRLFFQSLLILGLPASAFSQQVQLQETPSGIDFKSGKHLLLTYQTAAAGVPGGVKPEFKKSGFIHPLNSPSGQKLTRIQPPDHYHHYGIWGPWTKTTIQGREVDFWNLGDGKGRVDFDRIISKQENPEFAELVVRQKHMDLLAPNGPQLAIEEDLGIRVWNKKNNRYMVDYTTTISTPLASSVMLDAYRYGGGIGFRATERWDHTNSTVLTSEGHDRKAADGSFAKWVIIEGVSSDASGKSGILFLSHPQNRSHPEPMRVWPEDANEGKENVFIEFCPIRHESWEILPGKKYTLNYRMVVFDGSLTAGEAEAYWKAFSKN</sequence>
<feature type="signal peptide" evidence="1">
    <location>
        <begin position="1"/>
        <end position="20"/>
    </location>
</feature>
<dbReference type="Proteomes" id="UP000199663">
    <property type="component" value="Unassembled WGS sequence"/>
</dbReference>
<gene>
    <name evidence="2" type="ORF">SAMN05444412_12912</name>
</gene>
<dbReference type="Pfam" id="PF14100">
    <property type="entry name" value="DUF6807"/>
    <property type="match status" value="1"/>
</dbReference>
<accession>A0A1H3U5U1</accession>
<feature type="chain" id="PRO_5046767936" evidence="1">
    <location>
        <begin position="21"/>
        <end position="323"/>
    </location>
</feature>
<dbReference type="InterPro" id="IPR029475">
    <property type="entry name" value="DUF6807"/>
</dbReference>
<dbReference type="EMBL" id="FNQC01000029">
    <property type="protein sequence ID" value="SDZ57451.1"/>
    <property type="molecule type" value="Genomic_DNA"/>
</dbReference>
<keyword evidence="1" id="KW-0732">Signal</keyword>
<organism evidence="2 3">
    <name type="scientific">Rhodonellum ikkaensis</name>
    <dbReference type="NCBI Taxonomy" id="336829"/>
    <lineage>
        <taxon>Bacteria</taxon>
        <taxon>Pseudomonadati</taxon>
        <taxon>Bacteroidota</taxon>
        <taxon>Cytophagia</taxon>
        <taxon>Cytophagales</taxon>
        <taxon>Cytophagaceae</taxon>
        <taxon>Rhodonellum</taxon>
    </lineage>
</organism>
<keyword evidence="3" id="KW-1185">Reference proteome</keyword>
<proteinExistence type="predicted"/>
<comment type="caution">
    <text evidence="2">The sequence shown here is derived from an EMBL/GenBank/DDBJ whole genome shotgun (WGS) entry which is preliminary data.</text>
</comment>
<reference evidence="2 3" key="1">
    <citation type="submission" date="2016-10" db="EMBL/GenBank/DDBJ databases">
        <authorList>
            <person name="Varghese N."/>
            <person name="Submissions S."/>
        </authorList>
    </citation>
    <scope>NUCLEOTIDE SEQUENCE [LARGE SCALE GENOMIC DNA]</scope>
    <source>
        <strain evidence="2 3">DSM 17997</strain>
    </source>
</reference>
<evidence type="ECO:0000256" key="1">
    <source>
        <dbReference type="SAM" id="SignalP"/>
    </source>
</evidence>
<protein>
    <submittedName>
        <fullName evidence="2">Methane oxygenase PmoA</fullName>
    </submittedName>
</protein>
<evidence type="ECO:0000313" key="2">
    <source>
        <dbReference type="EMBL" id="SDZ57451.1"/>
    </source>
</evidence>